<dbReference type="EMBL" id="CP000594">
    <property type="protein sequence ID" value="ABO99702.1"/>
    <property type="molecule type" value="Genomic_DNA"/>
</dbReference>
<feature type="site" description="Electron transfer via tryptophanyl radical" evidence="5">
    <location>
        <position position="242"/>
    </location>
</feature>
<keyword evidence="10" id="KW-1185">Reference proteome</keyword>
<evidence type="ECO:0000256" key="4">
    <source>
        <dbReference type="PIRSR" id="PIRSR602081-1"/>
    </source>
</evidence>
<dbReference type="STRING" id="436017.A4S782"/>
<dbReference type="GO" id="GO:0032922">
    <property type="term" value="P:circadian regulation of gene expression"/>
    <property type="evidence" value="ECO:0007669"/>
    <property type="project" value="TreeGrafter"/>
</dbReference>
<dbReference type="GeneID" id="5005342"/>
<name>A4S782_OSTLU</name>
<dbReference type="Gene3D" id="1.10.579.10">
    <property type="entry name" value="DNA Cyclobutane Dipyrimidine Photolyase, subunit A, domain 3"/>
    <property type="match status" value="1"/>
</dbReference>
<sequence length="565" mass="61840">MRAACGGVGATRAFASRRYEPTADADDEETAASVRDACEIVRLPGYLLFEPEKIQIDLRREKYFFGTLMPFVHAAEKLGGKVGAPRAAPASARVVDLGPEHGFAASLEELGIVSDVDKRLDWAAGIRAEWTMSESGAASTWEHFASVGLEKFEDDHGRADIVAPAAVSTLSPYLRHGQISPRQIYHELATKKMGSDGVEGKKLSRVFWHRLYRREFAYWQLHNWPELPSKSVRGHYENRKAWLEGDEAAVALHRWQTGTTGFPTVDAGMRRLWATGWMHQSERMIAATFLVDYCGVHWTHGADWFLDTLVDADLAINSMMWQNAGKSGLDQWDVFAGSLTPDGSSRAHDPEGESIARWIPELAALPKGHLRHRPWEASAKQLDAAGVELGSTYPTRMITDLEGARRRMLDDVNALRVDEINKAATRANAASAADVDARSSDVFVDVRSANDFVVAPPGATKDHAGALVPVSTRKEFKTELKSTKGAQAAMQSAYAWADRALAVAETAASADAAKAKAQKRAQRAHGHSHAASTDASRSLRREAREINAAHAGRRPAADDDDDDDA</sequence>
<evidence type="ECO:0000313" key="8">
    <source>
        <dbReference type="EMBL" id="ABO99702.1"/>
    </source>
</evidence>
<dbReference type="Proteomes" id="UP000001568">
    <property type="component" value="Chromosome 14"/>
</dbReference>
<dbReference type="GO" id="GO:0005737">
    <property type="term" value="C:cytoplasm"/>
    <property type="evidence" value="ECO:0007669"/>
    <property type="project" value="TreeGrafter"/>
</dbReference>
<feature type="compositionally biased region" description="Basic and acidic residues" evidence="6">
    <location>
        <begin position="537"/>
        <end position="547"/>
    </location>
</feature>
<dbReference type="GO" id="GO:0003677">
    <property type="term" value="F:DNA binding"/>
    <property type="evidence" value="ECO:0007669"/>
    <property type="project" value="TreeGrafter"/>
</dbReference>
<accession>A4S782</accession>
<dbReference type="SUPFAM" id="SSF48173">
    <property type="entry name" value="Cryptochrome/photolyase FAD-binding domain"/>
    <property type="match status" value="1"/>
</dbReference>
<feature type="binding site" evidence="4">
    <location>
        <position position="207"/>
    </location>
    <ligand>
        <name>FAD</name>
        <dbReference type="ChEBI" id="CHEBI:57692"/>
    </ligand>
</feature>
<dbReference type="GeneID" id="5005304"/>
<organism evidence="8 10">
    <name type="scientific">Ostreococcus lucimarinus (strain CCE9901)</name>
    <dbReference type="NCBI Taxonomy" id="436017"/>
    <lineage>
        <taxon>Eukaryota</taxon>
        <taxon>Viridiplantae</taxon>
        <taxon>Chlorophyta</taxon>
        <taxon>Mamiellophyceae</taxon>
        <taxon>Mamiellales</taxon>
        <taxon>Bathycoccaceae</taxon>
        <taxon>Ostreococcus</taxon>
    </lineage>
</organism>
<dbReference type="Gramene" id="ABO99702">
    <property type="protein sequence ID" value="ABO99702"/>
    <property type="gene ID" value="OSTLU_43003"/>
</dbReference>
<dbReference type="eggNOG" id="KOG0133">
    <property type="taxonomic scope" value="Eukaryota"/>
</dbReference>
<comment type="similarity">
    <text evidence="1">Belongs to the DNA photolyase class-1 family.</text>
</comment>
<keyword evidence="3 4" id="KW-0274">FAD</keyword>
<dbReference type="OrthoDB" id="435881at2759"/>
<dbReference type="GO" id="GO:0003904">
    <property type="term" value="F:deoxyribodipyrimidine photo-lyase activity"/>
    <property type="evidence" value="ECO:0007669"/>
    <property type="project" value="TreeGrafter"/>
</dbReference>
<evidence type="ECO:0000313" key="9">
    <source>
        <dbReference type="EMBL" id="ABO99733.1"/>
    </source>
</evidence>
<dbReference type="PANTHER" id="PTHR11455">
    <property type="entry name" value="CRYPTOCHROME"/>
    <property type="match status" value="1"/>
</dbReference>
<reference evidence="8 10" key="1">
    <citation type="journal article" date="2007" name="Proc. Natl. Acad. Sci. U.S.A.">
        <title>The tiny eukaryote Ostreococcus provides genomic insights into the paradox of plankton speciation.</title>
        <authorList>
            <person name="Palenik B."/>
            <person name="Grimwood J."/>
            <person name="Aerts A."/>
            <person name="Rouze P."/>
            <person name="Salamov A."/>
            <person name="Putnam N."/>
            <person name="Dupont C."/>
            <person name="Jorgensen R."/>
            <person name="Derelle E."/>
            <person name="Rombauts S."/>
            <person name="Zhou K."/>
            <person name="Otillar R."/>
            <person name="Merchant S.S."/>
            <person name="Podell S."/>
            <person name="Gaasterland T."/>
            <person name="Napoli C."/>
            <person name="Gendler K."/>
            <person name="Manuell A."/>
            <person name="Tai V."/>
            <person name="Vallon O."/>
            <person name="Piganeau G."/>
            <person name="Jancek S."/>
            <person name="Heijde M."/>
            <person name="Jabbari K."/>
            <person name="Bowler C."/>
            <person name="Lohr M."/>
            <person name="Robbens S."/>
            <person name="Werner G."/>
            <person name="Dubchak I."/>
            <person name="Pazour G.J."/>
            <person name="Ren Q."/>
            <person name="Paulsen I."/>
            <person name="Delwiche C."/>
            <person name="Schmutz J."/>
            <person name="Rokhsar D."/>
            <person name="Van de Peer Y."/>
            <person name="Moreau H."/>
            <person name="Grigoriev I.V."/>
        </authorList>
    </citation>
    <scope>NUCLEOTIDE SEQUENCE [LARGE SCALE GENOMIC DNA]</scope>
    <source>
        <strain evidence="8 10">CCE9901</strain>
    </source>
</reference>
<feature type="region of interest" description="Disordered" evidence="6">
    <location>
        <begin position="514"/>
        <end position="565"/>
    </location>
</feature>
<dbReference type="KEGG" id="olu:OSTLU_51395"/>
<dbReference type="OMA" id="DEWDISE"/>
<feature type="site" description="Electron transfer via tryptophanyl radical" evidence="5">
    <location>
        <position position="298"/>
    </location>
</feature>
<evidence type="ECO:0000313" key="10">
    <source>
        <dbReference type="Proteomes" id="UP000001568"/>
    </source>
</evidence>
<proteinExistence type="inferred from homology"/>
<comment type="cofactor">
    <cofactor evidence="4">
        <name>FAD</name>
        <dbReference type="ChEBI" id="CHEBI:57692"/>
    </cofactor>
    <text evidence="4">Binds 1 FAD per subunit.</text>
</comment>
<dbReference type="PANTHER" id="PTHR11455:SF18">
    <property type="entry name" value="SI:CH1073-390K14.1"/>
    <property type="match status" value="1"/>
</dbReference>
<dbReference type="Gramene" id="ABO99733">
    <property type="protein sequence ID" value="ABO99733"/>
    <property type="gene ID" value="OSTLU_51395"/>
</dbReference>
<dbReference type="GO" id="GO:0071949">
    <property type="term" value="F:FAD binding"/>
    <property type="evidence" value="ECO:0007669"/>
    <property type="project" value="TreeGrafter"/>
</dbReference>
<dbReference type="KEGG" id="olu:OSTLU_43003"/>
<dbReference type="InterPro" id="IPR002081">
    <property type="entry name" value="Cryptochrome/DNA_photolyase_1"/>
</dbReference>
<feature type="site" description="Electron transfer via tryptophanyl radical" evidence="5">
    <location>
        <position position="321"/>
    </location>
</feature>
<feature type="binding site" evidence="4">
    <location>
        <begin position="311"/>
        <end position="313"/>
    </location>
    <ligand>
        <name>FAD</name>
        <dbReference type="ChEBI" id="CHEBI:57692"/>
    </ligand>
</feature>
<keyword evidence="2 4" id="KW-0285">Flavoprotein</keyword>
<evidence type="ECO:0000256" key="1">
    <source>
        <dbReference type="ARBA" id="ARBA00005862"/>
    </source>
</evidence>
<dbReference type="Gene3D" id="3.40.50.620">
    <property type="entry name" value="HUPs"/>
    <property type="match status" value="1"/>
</dbReference>
<dbReference type="HOGENOM" id="CLU_482688_0_0_1"/>
<dbReference type="InterPro" id="IPR036134">
    <property type="entry name" value="Crypto/Photolyase_FAD-like_sf"/>
</dbReference>
<evidence type="ECO:0000256" key="3">
    <source>
        <dbReference type="ARBA" id="ARBA00022827"/>
    </source>
</evidence>
<evidence type="ECO:0000256" key="5">
    <source>
        <dbReference type="PIRSR" id="PIRSR602081-2"/>
    </source>
</evidence>
<dbReference type="PRINTS" id="PR00147">
    <property type="entry name" value="DNAPHOTLYASE"/>
</dbReference>
<feature type="compositionally biased region" description="Basic residues" evidence="6">
    <location>
        <begin position="516"/>
        <end position="528"/>
    </location>
</feature>
<protein>
    <recommendedName>
        <fullName evidence="7">Cryptochrome/DNA photolyase FAD-binding domain-containing protein</fullName>
    </recommendedName>
</protein>
<gene>
    <name evidence="8" type="ORF">OSTLU_43003</name>
    <name evidence="9" type="ORF">OSTLU_51395</name>
</gene>
<dbReference type="Pfam" id="PF03441">
    <property type="entry name" value="FAD_binding_7"/>
    <property type="match status" value="1"/>
</dbReference>
<evidence type="ECO:0000259" key="7">
    <source>
        <dbReference type="Pfam" id="PF03441"/>
    </source>
</evidence>
<dbReference type="Gene3D" id="1.25.40.80">
    <property type="match status" value="1"/>
</dbReference>
<dbReference type="RefSeq" id="XP_001421440.1">
    <property type="nucleotide sequence ID" value="XM_001421403.1"/>
</dbReference>
<dbReference type="GO" id="GO:0005634">
    <property type="term" value="C:nucleus"/>
    <property type="evidence" value="ECO:0007669"/>
    <property type="project" value="TreeGrafter"/>
</dbReference>
<evidence type="ECO:0000256" key="6">
    <source>
        <dbReference type="SAM" id="MobiDB-lite"/>
    </source>
</evidence>
<dbReference type="RefSeq" id="XP_001421409.1">
    <property type="nucleotide sequence ID" value="XM_001421372.1"/>
</dbReference>
<dbReference type="EMBL" id="CP000594">
    <property type="protein sequence ID" value="ABO99733.1"/>
    <property type="molecule type" value="Genomic_DNA"/>
</dbReference>
<dbReference type="GO" id="GO:0043153">
    <property type="term" value="P:entrainment of circadian clock by photoperiod"/>
    <property type="evidence" value="ECO:0007669"/>
    <property type="project" value="TreeGrafter"/>
</dbReference>
<feature type="domain" description="Cryptochrome/DNA photolyase FAD-binding" evidence="7">
    <location>
        <begin position="207"/>
        <end position="413"/>
    </location>
</feature>
<evidence type="ECO:0000256" key="2">
    <source>
        <dbReference type="ARBA" id="ARBA00022630"/>
    </source>
</evidence>
<dbReference type="InterPro" id="IPR014729">
    <property type="entry name" value="Rossmann-like_a/b/a_fold"/>
</dbReference>
<dbReference type="AlphaFoldDB" id="A4S782"/>
<dbReference type="InterPro" id="IPR005101">
    <property type="entry name" value="Cryptochr/Photolyase_FAD-bd"/>
</dbReference>